<dbReference type="EC" id="2.3.2.27" evidence="2"/>
<dbReference type="SUPFAM" id="SSF57850">
    <property type="entry name" value="RING/U-box"/>
    <property type="match status" value="1"/>
</dbReference>
<evidence type="ECO:0000256" key="5">
    <source>
        <dbReference type="ARBA" id="ARBA00022771"/>
    </source>
</evidence>
<reference evidence="18" key="2">
    <citation type="submission" date="2025-09" db="UniProtKB">
        <authorList>
            <consortium name="Ensembl"/>
        </authorList>
    </citation>
    <scope>IDENTIFICATION</scope>
</reference>
<evidence type="ECO:0000256" key="3">
    <source>
        <dbReference type="ARBA" id="ARBA00022679"/>
    </source>
</evidence>
<evidence type="ECO:0000256" key="13">
    <source>
        <dbReference type="ARBA" id="ARBA00079040"/>
    </source>
</evidence>
<dbReference type="PROSITE" id="PS00518">
    <property type="entry name" value="ZF_RING_1"/>
    <property type="match status" value="1"/>
</dbReference>
<evidence type="ECO:0000256" key="16">
    <source>
        <dbReference type="PROSITE-ProRule" id="PRU00175"/>
    </source>
</evidence>
<evidence type="ECO:0000259" key="17">
    <source>
        <dbReference type="PROSITE" id="PS50089"/>
    </source>
</evidence>
<protein>
    <recommendedName>
        <fullName evidence="10">E3 ubiquitin-protein ligase Topors</fullName>
        <ecNumber evidence="2">2.3.2.27</ecNumber>
    </recommendedName>
    <alternativeName>
        <fullName evidence="11">RING-type E3 ubiquitin transferase Topors</fullName>
    </alternativeName>
    <alternativeName>
        <fullName evidence="13">SUMO1-protein E3 ligase Topors</fullName>
    </alternativeName>
    <alternativeName>
        <fullName evidence="12">Topoisomerase I-binding RING finger protein</fullName>
    </alternativeName>
    <alternativeName>
        <fullName evidence="14">Topoisomerase I-binding arginine/serine-rich protein</fullName>
    </alternativeName>
    <alternativeName>
        <fullName evidence="15">Tumor suppressor p53-binding protein 3</fullName>
    </alternativeName>
</protein>
<keyword evidence="6" id="KW-0833">Ubl conjugation pathway</keyword>
<dbReference type="Gene3D" id="3.30.40.10">
    <property type="entry name" value="Zinc/RING finger domain, C3HC4 (zinc finger)"/>
    <property type="match status" value="1"/>
</dbReference>
<evidence type="ECO:0000256" key="14">
    <source>
        <dbReference type="ARBA" id="ARBA00079184"/>
    </source>
</evidence>
<dbReference type="GO" id="GO:0000209">
    <property type="term" value="P:protein polyubiquitination"/>
    <property type="evidence" value="ECO:0007669"/>
    <property type="project" value="TreeGrafter"/>
</dbReference>
<evidence type="ECO:0000256" key="11">
    <source>
        <dbReference type="ARBA" id="ARBA00076856"/>
    </source>
</evidence>
<comment type="catalytic activity">
    <reaction evidence="1">
        <text>S-ubiquitinyl-[E2 ubiquitin-conjugating enzyme]-L-cysteine + [acceptor protein]-L-lysine = [E2 ubiquitin-conjugating enzyme]-L-cysteine + N(6)-ubiquitinyl-[acceptor protein]-L-lysine.</text>
        <dbReference type="EC" id="2.3.2.27"/>
    </reaction>
</comment>
<dbReference type="GO" id="GO:0061630">
    <property type="term" value="F:ubiquitin protein ligase activity"/>
    <property type="evidence" value="ECO:0007669"/>
    <property type="project" value="UniProtKB-EC"/>
</dbReference>
<dbReference type="SMART" id="SM00184">
    <property type="entry name" value="RING"/>
    <property type="match status" value="1"/>
</dbReference>
<feature type="domain" description="RING-type" evidence="17">
    <location>
        <begin position="9"/>
        <end position="48"/>
    </location>
</feature>
<organism evidence="18 19">
    <name type="scientific">Anas platyrhynchos</name>
    <name type="common">Mallard</name>
    <name type="synonym">Anas boschas</name>
    <dbReference type="NCBI Taxonomy" id="8839"/>
    <lineage>
        <taxon>Eukaryota</taxon>
        <taxon>Metazoa</taxon>
        <taxon>Chordata</taxon>
        <taxon>Craniata</taxon>
        <taxon>Vertebrata</taxon>
        <taxon>Euteleostomi</taxon>
        <taxon>Archelosauria</taxon>
        <taxon>Archosauria</taxon>
        <taxon>Dinosauria</taxon>
        <taxon>Saurischia</taxon>
        <taxon>Theropoda</taxon>
        <taxon>Coelurosauria</taxon>
        <taxon>Aves</taxon>
        <taxon>Neognathae</taxon>
        <taxon>Galloanserae</taxon>
        <taxon>Anseriformes</taxon>
        <taxon>Anatidae</taxon>
        <taxon>Anatinae</taxon>
        <taxon>Anas</taxon>
    </lineage>
</organism>
<dbReference type="FunFam" id="3.30.40.10:FF:000136">
    <property type="entry name" value="E3 ubiquitin-protein ligase Topors"/>
    <property type="match status" value="1"/>
</dbReference>
<sequence>MATALESRCPICLDTWDNAGYVMPCLHQFCFQCIQQWMESKPECPLCKRRVSSIIHSVRADNKFEEVVIPPPAEASLVAHSVASRGGRGLAHAHAHAKIREEKQTLEV</sequence>
<keyword evidence="4" id="KW-0479">Metal-binding</keyword>
<dbReference type="Proteomes" id="UP000694400">
    <property type="component" value="Unassembled WGS sequence"/>
</dbReference>
<evidence type="ECO:0000256" key="10">
    <source>
        <dbReference type="ARBA" id="ARBA00071236"/>
    </source>
</evidence>
<accession>A0A8B9TIW6</accession>
<keyword evidence="8" id="KW-0805">Transcription regulation</keyword>
<dbReference type="PANTHER" id="PTHR46077:SF1">
    <property type="entry name" value="TOP1 BINDING ARGININE_SERINE RICH PROTEIN, E3 UBIQUITIN LIGASE"/>
    <property type="match status" value="1"/>
</dbReference>
<dbReference type="InterPro" id="IPR013083">
    <property type="entry name" value="Znf_RING/FYVE/PHD"/>
</dbReference>
<dbReference type="Ensembl" id="ENSAPLT00020023571.1">
    <property type="protein sequence ID" value="ENSAPLP00020021844.1"/>
    <property type="gene ID" value="ENSAPLG00020015269.1"/>
</dbReference>
<evidence type="ECO:0000313" key="18">
    <source>
        <dbReference type="Ensembl" id="ENSAPLP00020021844.1"/>
    </source>
</evidence>
<evidence type="ECO:0000256" key="2">
    <source>
        <dbReference type="ARBA" id="ARBA00012483"/>
    </source>
</evidence>
<evidence type="ECO:0000256" key="9">
    <source>
        <dbReference type="ARBA" id="ARBA00023163"/>
    </source>
</evidence>
<dbReference type="PROSITE" id="PS50089">
    <property type="entry name" value="ZF_RING_2"/>
    <property type="match status" value="1"/>
</dbReference>
<evidence type="ECO:0000256" key="15">
    <source>
        <dbReference type="ARBA" id="ARBA00082108"/>
    </source>
</evidence>
<evidence type="ECO:0000256" key="8">
    <source>
        <dbReference type="ARBA" id="ARBA00023015"/>
    </source>
</evidence>
<keyword evidence="9" id="KW-0804">Transcription</keyword>
<evidence type="ECO:0000256" key="4">
    <source>
        <dbReference type="ARBA" id="ARBA00022723"/>
    </source>
</evidence>
<evidence type="ECO:0000256" key="7">
    <source>
        <dbReference type="ARBA" id="ARBA00022833"/>
    </source>
</evidence>
<dbReference type="GO" id="GO:0006513">
    <property type="term" value="P:protein monoubiquitination"/>
    <property type="evidence" value="ECO:0007669"/>
    <property type="project" value="TreeGrafter"/>
</dbReference>
<dbReference type="Pfam" id="PF13923">
    <property type="entry name" value="zf-C3HC4_2"/>
    <property type="match status" value="1"/>
</dbReference>
<keyword evidence="3" id="KW-0808">Transferase</keyword>
<dbReference type="GO" id="GO:0032391">
    <property type="term" value="C:photoreceptor connecting cilium"/>
    <property type="evidence" value="ECO:0007669"/>
    <property type="project" value="UniProtKB-ARBA"/>
</dbReference>
<name>A0A8B9TIW6_ANAPL</name>
<evidence type="ECO:0000256" key="12">
    <source>
        <dbReference type="ARBA" id="ARBA00076940"/>
    </source>
</evidence>
<dbReference type="PANTHER" id="PTHR46077">
    <property type="entry name" value="E3 UBIQUITIN-PROTEIN LIGASE TOPORS"/>
    <property type="match status" value="1"/>
</dbReference>
<evidence type="ECO:0000256" key="1">
    <source>
        <dbReference type="ARBA" id="ARBA00000900"/>
    </source>
</evidence>
<evidence type="ECO:0000256" key="6">
    <source>
        <dbReference type="ARBA" id="ARBA00022786"/>
    </source>
</evidence>
<dbReference type="GO" id="GO:0008630">
    <property type="term" value="P:intrinsic apoptotic signaling pathway in response to DNA damage"/>
    <property type="evidence" value="ECO:0007669"/>
    <property type="project" value="UniProtKB-ARBA"/>
</dbReference>
<dbReference type="CDD" id="cd23130">
    <property type="entry name" value="RING-HC_EHV1-like"/>
    <property type="match status" value="1"/>
</dbReference>
<dbReference type="InterPro" id="IPR001841">
    <property type="entry name" value="Znf_RING"/>
</dbReference>
<reference evidence="18" key="1">
    <citation type="submission" date="2025-08" db="UniProtKB">
        <authorList>
            <consortium name="Ensembl"/>
        </authorList>
    </citation>
    <scope>IDENTIFICATION</scope>
</reference>
<dbReference type="GO" id="GO:0008270">
    <property type="term" value="F:zinc ion binding"/>
    <property type="evidence" value="ECO:0007669"/>
    <property type="project" value="UniProtKB-KW"/>
</dbReference>
<evidence type="ECO:0000313" key="19">
    <source>
        <dbReference type="Proteomes" id="UP000694400"/>
    </source>
</evidence>
<keyword evidence="5 16" id="KW-0863">Zinc-finger</keyword>
<proteinExistence type="predicted"/>
<keyword evidence="7" id="KW-0862">Zinc</keyword>
<dbReference type="AlphaFoldDB" id="A0A8B9TIW6"/>
<dbReference type="InterPro" id="IPR017907">
    <property type="entry name" value="Znf_RING_CS"/>
</dbReference>